<feature type="region of interest" description="Disordered" evidence="1">
    <location>
        <begin position="1"/>
        <end position="27"/>
    </location>
</feature>
<evidence type="ECO:0000256" key="1">
    <source>
        <dbReference type="SAM" id="MobiDB-lite"/>
    </source>
</evidence>
<sequence length="261" mass="28761">MSEQADSLTQSSTEQHPAQEVPVADSNPLSVHINADARQIWLMLREPRLVRQWHGWEADTLDEEIQSIFFAPSVVEGPNHTFLTVNGGDTFRIEPVQDGCVVTIERVEAEADEITEGWITFLQQLRFALERHPSSSRRTAFFMGEPADGGSIIGKLSAEQLQQPGDSYSLNLPDGHELTGSVWFRTENQVGLTVSEYADHGEGLVILADQPSLEGPGSSLVVISTYGLGAKSLRTAWGSWDAFRRQHYPSSGPLETSQLDS</sequence>
<dbReference type="EMBL" id="BAAAON010000001">
    <property type="protein sequence ID" value="GAA2174827.1"/>
    <property type="molecule type" value="Genomic_DNA"/>
</dbReference>
<dbReference type="SUPFAM" id="SSF55961">
    <property type="entry name" value="Bet v1-like"/>
    <property type="match status" value="1"/>
</dbReference>
<organism evidence="2 3">
    <name type="scientific">Arthrobacter parietis</name>
    <dbReference type="NCBI Taxonomy" id="271434"/>
    <lineage>
        <taxon>Bacteria</taxon>
        <taxon>Bacillati</taxon>
        <taxon>Actinomycetota</taxon>
        <taxon>Actinomycetes</taxon>
        <taxon>Micrococcales</taxon>
        <taxon>Micrococcaceae</taxon>
        <taxon>Arthrobacter</taxon>
    </lineage>
</organism>
<protein>
    <recommendedName>
        <fullName evidence="4">SRPBCC domain-containing protein</fullName>
    </recommendedName>
</protein>
<comment type="caution">
    <text evidence="2">The sequence shown here is derived from an EMBL/GenBank/DDBJ whole genome shotgun (WGS) entry which is preliminary data.</text>
</comment>
<evidence type="ECO:0008006" key="4">
    <source>
        <dbReference type="Google" id="ProtNLM"/>
    </source>
</evidence>
<gene>
    <name evidence="2" type="ORF">GCM10009784_14750</name>
</gene>
<reference evidence="2 3" key="1">
    <citation type="journal article" date="2019" name="Int. J. Syst. Evol. Microbiol.">
        <title>The Global Catalogue of Microorganisms (GCM) 10K type strain sequencing project: providing services to taxonomists for standard genome sequencing and annotation.</title>
        <authorList>
            <consortium name="The Broad Institute Genomics Platform"/>
            <consortium name="The Broad Institute Genome Sequencing Center for Infectious Disease"/>
            <person name="Wu L."/>
            <person name="Ma J."/>
        </authorList>
    </citation>
    <scope>NUCLEOTIDE SEQUENCE [LARGE SCALE GENOMIC DNA]</scope>
    <source>
        <strain evidence="2 3">JCM 14917</strain>
    </source>
</reference>
<dbReference type="Proteomes" id="UP001500974">
    <property type="component" value="Unassembled WGS sequence"/>
</dbReference>
<dbReference type="RefSeq" id="WP_346027929.1">
    <property type="nucleotide sequence ID" value="NZ_BAAAON010000001.1"/>
</dbReference>
<evidence type="ECO:0000313" key="3">
    <source>
        <dbReference type="Proteomes" id="UP001500974"/>
    </source>
</evidence>
<accession>A0ABN3AVC6</accession>
<feature type="compositionally biased region" description="Polar residues" evidence="1">
    <location>
        <begin position="1"/>
        <end position="16"/>
    </location>
</feature>
<name>A0ABN3AVC6_9MICC</name>
<keyword evidence="3" id="KW-1185">Reference proteome</keyword>
<proteinExistence type="predicted"/>
<evidence type="ECO:0000313" key="2">
    <source>
        <dbReference type="EMBL" id="GAA2174827.1"/>
    </source>
</evidence>